<gene>
    <name evidence="2" type="ORF">SAMD00020551_2053</name>
</gene>
<keyword evidence="2" id="KW-0808">Transferase</keyword>
<organism evidence="2 3">
    <name type="scientific">Mesobacillus selenatarsenatis (strain DSM 18680 / JCM 14380 / FERM P-15431 / SF-1)</name>
    <dbReference type="NCBI Taxonomy" id="1321606"/>
    <lineage>
        <taxon>Bacteria</taxon>
        <taxon>Bacillati</taxon>
        <taxon>Bacillota</taxon>
        <taxon>Bacilli</taxon>
        <taxon>Bacillales</taxon>
        <taxon>Bacillaceae</taxon>
        <taxon>Mesobacillus</taxon>
    </lineage>
</organism>
<keyword evidence="2" id="KW-0012">Acyltransferase</keyword>
<name>A0A0A8X731_MESS1</name>
<dbReference type="Gene3D" id="3.40.630.30">
    <property type="match status" value="1"/>
</dbReference>
<evidence type="ECO:0000313" key="2">
    <source>
        <dbReference type="EMBL" id="GAM13906.1"/>
    </source>
</evidence>
<dbReference type="EC" id="2.3.1.-" evidence="2"/>
<dbReference type="Pfam" id="PF00583">
    <property type="entry name" value="Acetyltransf_1"/>
    <property type="match status" value="1"/>
</dbReference>
<dbReference type="SUPFAM" id="SSF55729">
    <property type="entry name" value="Acyl-CoA N-acyltransferases (Nat)"/>
    <property type="match status" value="1"/>
</dbReference>
<dbReference type="GO" id="GO:0016747">
    <property type="term" value="F:acyltransferase activity, transferring groups other than amino-acyl groups"/>
    <property type="evidence" value="ECO:0007669"/>
    <property type="project" value="InterPro"/>
</dbReference>
<dbReference type="OrthoDB" id="423921at2"/>
<evidence type="ECO:0000313" key="3">
    <source>
        <dbReference type="Proteomes" id="UP000031014"/>
    </source>
</evidence>
<accession>A0A0A8X731</accession>
<dbReference type="AlphaFoldDB" id="A0A0A8X731"/>
<dbReference type="InterPro" id="IPR016181">
    <property type="entry name" value="Acyl_CoA_acyltransferase"/>
</dbReference>
<feature type="domain" description="N-acetyltransferase" evidence="1">
    <location>
        <begin position="4"/>
        <end position="149"/>
    </location>
</feature>
<dbReference type="PROSITE" id="PS51186">
    <property type="entry name" value="GNAT"/>
    <property type="match status" value="1"/>
</dbReference>
<dbReference type="STRING" id="1321606.SAMD00020551_2053"/>
<dbReference type="Proteomes" id="UP000031014">
    <property type="component" value="Unassembled WGS sequence"/>
</dbReference>
<proteinExistence type="predicted"/>
<protein>
    <submittedName>
        <fullName evidence="2">Acetyltransferase</fullName>
        <ecNumber evidence="2">2.3.1.-</ecNumber>
    </submittedName>
</protein>
<dbReference type="InterPro" id="IPR000182">
    <property type="entry name" value="GNAT_dom"/>
</dbReference>
<sequence>MTKVIATDILSWKYDPPYDLYNNDFTDGAISELMNEGYIAVEDESGALIGFYCSGHSAQVPAGRGAGAYTEPAIDVGVGMHPELTGKGNGSLFLSFVLNELKTLSSDSIFRLTVAKFNKRAMKLYENLGFKKTYEFKSDTNEFIIMLKW</sequence>
<comment type="caution">
    <text evidence="2">The sequence shown here is derived from an EMBL/GenBank/DDBJ whole genome shotgun (WGS) entry which is preliminary data.</text>
</comment>
<keyword evidence="3" id="KW-1185">Reference proteome</keyword>
<dbReference type="EMBL" id="BASE01000044">
    <property type="protein sequence ID" value="GAM13906.1"/>
    <property type="molecule type" value="Genomic_DNA"/>
</dbReference>
<evidence type="ECO:0000259" key="1">
    <source>
        <dbReference type="PROSITE" id="PS51186"/>
    </source>
</evidence>
<reference evidence="2 3" key="1">
    <citation type="submission" date="2013-06" db="EMBL/GenBank/DDBJ databases">
        <title>Whole genome shotgun sequence of Bacillus selenatarsenatis SF-1.</title>
        <authorList>
            <person name="Kuroda M."/>
            <person name="Sei K."/>
            <person name="Yamashita M."/>
            <person name="Ike M."/>
        </authorList>
    </citation>
    <scope>NUCLEOTIDE SEQUENCE [LARGE SCALE GENOMIC DNA]</scope>
    <source>
        <strain evidence="2 3">SF-1</strain>
    </source>
</reference>